<accession>A0AA88DVD4</accession>
<dbReference type="Pfam" id="PF02536">
    <property type="entry name" value="mTERF"/>
    <property type="match status" value="2"/>
</dbReference>
<dbReference type="GO" id="GO:0003676">
    <property type="term" value="F:nucleic acid binding"/>
    <property type="evidence" value="ECO:0007669"/>
    <property type="project" value="InterPro"/>
</dbReference>
<keyword evidence="2" id="KW-0806">Transcription termination</keyword>
<evidence type="ECO:0000256" key="3">
    <source>
        <dbReference type="ARBA" id="ARBA00022946"/>
    </source>
</evidence>
<evidence type="ECO:0000256" key="1">
    <source>
        <dbReference type="ARBA" id="ARBA00007692"/>
    </source>
</evidence>
<dbReference type="GO" id="GO:0006353">
    <property type="term" value="P:DNA-templated transcription termination"/>
    <property type="evidence" value="ECO:0007669"/>
    <property type="project" value="UniProtKB-KW"/>
</dbReference>
<organism evidence="4 5">
    <name type="scientific">Ficus carica</name>
    <name type="common">Common fig</name>
    <dbReference type="NCBI Taxonomy" id="3494"/>
    <lineage>
        <taxon>Eukaryota</taxon>
        <taxon>Viridiplantae</taxon>
        <taxon>Streptophyta</taxon>
        <taxon>Embryophyta</taxon>
        <taxon>Tracheophyta</taxon>
        <taxon>Spermatophyta</taxon>
        <taxon>Magnoliopsida</taxon>
        <taxon>eudicotyledons</taxon>
        <taxon>Gunneridae</taxon>
        <taxon>Pentapetalae</taxon>
        <taxon>rosids</taxon>
        <taxon>fabids</taxon>
        <taxon>Rosales</taxon>
        <taxon>Moraceae</taxon>
        <taxon>Ficeae</taxon>
        <taxon>Ficus</taxon>
    </lineage>
</organism>
<comment type="similarity">
    <text evidence="1">Belongs to the mTERF family.</text>
</comment>
<keyword evidence="2" id="KW-0804">Transcription</keyword>
<evidence type="ECO:0000313" key="5">
    <source>
        <dbReference type="Proteomes" id="UP001187192"/>
    </source>
</evidence>
<name>A0AA88DVD4_FICCA</name>
<proteinExistence type="inferred from homology"/>
<evidence type="ECO:0000256" key="2">
    <source>
        <dbReference type="ARBA" id="ARBA00022472"/>
    </source>
</evidence>
<dbReference type="InterPro" id="IPR003690">
    <property type="entry name" value="MTERF"/>
</dbReference>
<dbReference type="FunFam" id="1.25.70.10:FF:000001">
    <property type="entry name" value="Mitochondrial transcription termination factor-like"/>
    <property type="match status" value="1"/>
</dbReference>
<sequence>MSCTRTTLSRSHFWVLLRISPTPSANPRIRLISSSSNQQSFTVSYLINSIGLCPKTALSASKHVNIKSPEKPDKVVELFRSYGFTRTQISSLVRVFPAVLVSDTKKTILPKLEFLKAKGISGPDMAKKLCLFPTLLKSSLVKQIMPSYVFYRNLFQSDGKVVAVVKRYPDVLTFSLKKYVSPNIDILRRHGVPDAKICILMLNWPICVMATHDRFQKVLKKVEDMGFHASKLNFVLAVVALRTRDEAKWQSKVDAYKKWGCSEEDVLKAFYRFPWCMMISENKLMAGMDFFINQMGLRPCFIVKHSRLLSQSLKKRIIPRFSVFEVLLSKGLVKKDVSLRQLFQVSDKKFLQNFVTPYKEEAPELLKLYKEKMNLSNGPLVDKI</sequence>
<keyword evidence="3" id="KW-0809">Transit peptide</keyword>
<comment type="caution">
    <text evidence="4">The sequence shown here is derived from an EMBL/GenBank/DDBJ whole genome shotgun (WGS) entry which is preliminary data.</text>
</comment>
<evidence type="ECO:0000313" key="4">
    <source>
        <dbReference type="EMBL" id="GMN62409.1"/>
    </source>
</evidence>
<dbReference type="PANTHER" id="PTHR13068:SF166">
    <property type="entry name" value="TRANSCRIPTION TERMINATION FACTOR MTERF15, MITOCHONDRIAL-LIKE"/>
    <property type="match status" value="1"/>
</dbReference>
<keyword evidence="5" id="KW-1185">Reference proteome</keyword>
<dbReference type="AlphaFoldDB" id="A0AA88DVD4"/>
<dbReference type="PANTHER" id="PTHR13068">
    <property type="entry name" value="CGI-12 PROTEIN-RELATED"/>
    <property type="match status" value="1"/>
</dbReference>
<dbReference type="Gene3D" id="1.25.70.10">
    <property type="entry name" value="Transcription termination factor 3, mitochondrial"/>
    <property type="match status" value="1"/>
</dbReference>
<gene>
    <name evidence="4" type="ORF">TIFTF001_031484</name>
</gene>
<keyword evidence="2" id="KW-0805">Transcription regulation</keyword>
<dbReference type="EMBL" id="BTGU01000128">
    <property type="protein sequence ID" value="GMN62409.1"/>
    <property type="molecule type" value="Genomic_DNA"/>
</dbReference>
<dbReference type="SMART" id="SM00733">
    <property type="entry name" value="Mterf"/>
    <property type="match status" value="6"/>
</dbReference>
<reference evidence="4" key="1">
    <citation type="submission" date="2023-07" db="EMBL/GenBank/DDBJ databases">
        <title>draft genome sequence of fig (Ficus carica).</title>
        <authorList>
            <person name="Takahashi T."/>
            <person name="Nishimura K."/>
        </authorList>
    </citation>
    <scope>NUCLEOTIDE SEQUENCE</scope>
</reference>
<dbReference type="Proteomes" id="UP001187192">
    <property type="component" value="Unassembled WGS sequence"/>
</dbReference>
<dbReference type="InterPro" id="IPR038538">
    <property type="entry name" value="MTERF_sf"/>
</dbReference>
<protein>
    <submittedName>
        <fullName evidence="4">Uncharacterized protein</fullName>
    </submittedName>
</protein>